<evidence type="ECO:0000256" key="1">
    <source>
        <dbReference type="SAM" id="MobiDB-lite"/>
    </source>
</evidence>
<reference evidence="2" key="1">
    <citation type="journal article" date="2014" name="PLoS Genet.">
        <title>The Genome of Spironucleus salmonicida Highlights a Fish Pathogen Adapted to Fluctuating Environments.</title>
        <authorList>
            <person name="Xu F."/>
            <person name="Jerlstrom-Hultqvist J."/>
            <person name="Einarsson E."/>
            <person name="Astvaldsson A."/>
            <person name="Svard S.G."/>
            <person name="Andersson J.O."/>
        </authorList>
    </citation>
    <scope>NUCLEOTIDE SEQUENCE</scope>
</reference>
<dbReference type="VEuPathDB" id="GiardiaDB:SS50377_23956"/>
<name>V6LVR8_9EUKA</name>
<dbReference type="AlphaFoldDB" id="V6LVR8"/>
<feature type="region of interest" description="Disordered" evidence="1">
    <location>
        <begin position="295"/>
        <end position="330"/>
    </location>
</feature>
<gene>
    <name evidence="2" type="ORF">SS50377_11550</name>
</gene>
<evidence type="ECO:0000313" key="2">
    <source>
        <dbReference type="EMBL" id="EST48343.1"/>
    </source>
</evidence>
<organism evidence="2">
    <name type="scientific">Spironucleus salmonicida</name>
    <dbReference type="NCBI Taxonomy" id="348837"/>
    <lineage>
        <taxon>Eukaryota</taxon>
        <taxon>Metamonada</taxon>
        <taxon>Diplomonadida</taxon>
        <taxon>Hexamitidae</taxon>
        <taxon>Hexamitinae</taxon>
        <taxon>Spironucleus</taxon>
    </lineage>
</organism>
<protein>
    <submittedName>
        <fullName evidence="2">Uncharacterized protein</fullName>
    </submittedName>
</protein>
<feature type="region of interest" description="Disordered" evidence="1">
    <location>
        <begin position="141"/>
        <end position="161"/>
    </location>
</feature>
<dbReference type="EMBL" id="KI545993">
    <property type="protein sequence ID" value="EST48343.1"/>
    <property type="molecule type" value="Genomic_DNA"/>
</dbReference>
<accession>V6LVR8</accession>
<feature type="compositionally biased region" description="Basic and acidic residues" evidence="1">
    <location>
        <begin position="296"/>
        <end position="308"/>
    </location>
</feature>
<sequence length="593" mass="64119">MVREFFQILRYCTKYSSIIYSKNDPVPVLGAVVAEVLQRGAGAGHRPAEQGDPAPLHSGVRADLHLAHGLGHKLLHAVLLPDAAGRRQHLFRALLHGRDLRGPLRGLHRHDLLLHLAVPARAAAPGSLDAPHVLHVRPHRLHRHRDGLRVPSGRQNVPAAHGRRQLRVPLLLQVLLRHRPPQLRAGAGDQGRSAGRPAAVGARVARCGPGGDADGELLALLLRHRVPVAQVLHRRLHLRAGGRVLAAPASPRGLLHPELLLPVRAVPESLLQPEAALPLPLDAGLAHPHQVLRGPPVRDRAADDEHGGHLPHALARIPVRGDGPADGDLHRLVRHPQRGVADRHRRLRGAHLALHGREPEQPPDGQDPHVPAAEALEDLHRLHRVRRCDLPVHVGAGAAVRQADNPVAAEGGDHSEYSAEAAVRLGRRDLRSALQLRHGVLARQDDRIRYILSGCAALSDLCLLAVAYFFGQTYDVSNIIILTRPPPRDVRHHLLGVGAPAMQGEVEVETQNQNLGHQVDDLVQEEEATPLMDLKSLAVSQSLNLNHSGNDISTKLETSDFLTGIRTSQISGGGFGVNEGVFNANSHVLGSAK</sequence>
<proteinExistence type="predicted"/>